<dbReference type="EMBL" id="CAXDID020000003">
    <property type="protein sequence ID" value="CAL5972802.1"/>
    <property type="molecule type" value="Genomic_DNA"/>
</dbReference>
<evidence type="ECO:0000313" key="3">
    <source>
        <dbReference type="EMBL" id="CAL5972802.1"/>
    </source>
</evidence>
<dbReference type="AlphaFoldDB" id="A0AA86NZB5"/>
<evidence type="ECO:0000313" key="2">
    <source>
        <dbReference type="EMBL" id="CAI9927529.1"/>
    </source>
</evidence>
<dbReference type="GO" id="GO:0005850">
    <property type="term" value="C:eukaryotic translation initiation factor 2 complex"/>
    <property type="evidence" value="ECO:0007669"/>
    <property type="project" value="TreeGrafter"/>
</dbReference>
<dbReference type="InterPro" id="IPR011488">
    <property type="entry name" value="TIF_2_asu"/>
</dbReference>
<dbReference type="Gene3D" id="2.40.50.140">
    <property type="entry name" value="Nucleic acid-binding proteins"/>
    <property type="match status" value="1"/>
</dbReference>
<sequence>MQKCRFYQRTLPAENEIVLVRVVSIEANSLIKVALVEYEDLEAMLPFASTGLQCGKHDTIQSKLNTLGKQFAVLVSRIDPINGFLDIDRRSISDLDQTNAVNRYSHNQVVASFAMSLWKRLESEMSLEDVYAKYIWILQDPFEELTNFTEDVAAMEKYLSALPHAEDARQLIQARFKQNACSVYVEMKMTSSYSVLGVEIIKNAVQTALEITKDWVIGAEEKALSVVVISPPVYKAEMITKNKKDGMTKMKLFFDTLKKEMEKHGGKCSSEQGVVTGETKKE</sequence>
<dbReference type="GO" id="GO:0003723">
    <property type="term" value="F:RNA binding"/>
    <property type="evidence" value="ECO:0007669"/>
    <property type="project" value="InterPro"/>
</dbReference>
<reference evidence="2" key="1">
    <citation type="submission" date="2023-06" db="EMBL/GenBank/DDBJ databases">
        <authorList>
            <person name="Kurt Z."/>
        </authorList>
    </citation>
    <scope>NUCLEOTIDE SEQUENCE</scope>
</reference>
<dbReference type="Gene3D" id="3.30.70.1130">
    <property type="entry name" value="EIF_2_alpha"/>
    <property type="match status" value="1"/>
</dbReference>
<dbReference type="InterPro" id="IPR024055">
    <property type="entry name" value="TIF2_asu_C"/>
</dbReference>
<dbReference type="InterPro" id="IPR012340">
    <property type="entry name" value="NA-bd_OB-fold"/>
</dbReference>
<dbReference type="EMBL" id="CATOUU010000380">
    <property type="protein sequence ID" value="CAI9927529.1"/>
    <property type="molecule type" value="Genomic_DNA"/>
</dbReference>
<dbReference type="PANTHER" id="PTHR10602">
    <property type="entry name" value="EUKARYOTIC TRANSLATION INITIATION FACTOR 2 SUBUNIT 1"/>
    <property type="match status" value="1"/>
</dbReference>
<dbReference type="Pfam" id="PF07541">
    <property type="entry name" value="EIF_2_alpha"/>
    <property type="match status" value="1"/>
</dbReference>
<dbReference type="GO" id="GO:0033290">
    <property type="term" value="C:eukaryotic 48S preinitiation complex"/>
    <property type="evidence" value="ECO:0007669"/>
    <property type="project" value="TreeGrafter"/>
</dbReference>
<dbReference type="GO" id="GO:0003743">
    <property type="term" value="F:translation initiation factor activity"/>
    <property type="evidence" value="ECO:0007669"/>
    <property type="project" value="UniProtKB-KW"/>
</dbReference>
<dbReference type="PANTHER" id="PTHR10602:SF0">
    <property type="entry name" value="EUKARYOTIC TRANSLATION INITIATION FACTOR 2 SUBUNIT 1"/>
    <property type="match status" value="1"/>
</dbReference>
<evidence type="ECO:0000313" key="4">
    <source>
        <dbReference type="Proteomes" id="UP001642409"/>
    </source>
</evidence>
<accession>A0AA86NZB5</accession>
<keyword evidence="2" id="KW-0396">Initiation factor</keyword>
<reference evidence="3 4" key="2">
    <citation type="submission" date="2024-07" db="EMBL/GenBank/DDBJ databases">
        <authorList>
            <person name="Akdeniz Z."/>
        </authorList>
    </citation>
    <scope>NUCLEOTIDE SEQUENCE [LARGE SCALE GENOMIC DNA]</scope>
</reference>
<protein>
    <submittedName>
        <fullName evidence="2">Eukaryotic translation initiation factor 2 alpha subunit</fullName>
    </submittedName>
    <submittedName>
        <fullName evidence="3">Eukaryotic_translation initiation factor 2 alpha subunit</fullName>
    </submittedName>
</protein>
<keyword evidence="4" id="KW-1185">Reference proteome</keyword>
<proteinExistence type="predicted"/>
<gene>
    <name evidence="2" type="ORF">HINF_LOCUS15174</name>
    <name evidence="3" type="ORF">HINF_LOCUS2087</name>
</gene>
<evidence type="ECO:0000256" key="1">
    <source>
        <dbReference type="ARBA" id="ARBA00022917"/>
    </source>
</evidence>
<dbReference type="Proteomes" id="UP001642409">
    <property type="component" value="Unassembled WGS sequence"/>
</dbReference>
<organism evidence="2">
    <name type="scientific">Hexamita inflata</name>
    <dbReference type="NCBI Taxonomy" id="28002"/>
    <lineage>
        <taxon>Eukaryota</taxon>
        <taxon>Metamonada</taxon>
        <taxon>Diplomonadida</taxon>
        <taxon>Hexamitidae</taxon>
        <taxon>Hexamitinae</taxon>
        <taxon>Hexamita</taxon>
    </lineage>
</organism>
<keyword evidence="1" id="KW-0648">Protein biosynthesis</keyword>
<dbReference type="GO" id="GO:0043022">
    <property type="term" value="F:ribosome binding"/>
    <property type="evidence" value="ECO:0007669"/>
    <property type="project" value="TreeGrafter"/>
</dbReference>
<comment type="caution">
    <text evidence="2">The sequence shown here is derived from an EMBL/GenBank/DDBJ whole genome shotgun (WGS) entry which is preliminary data.</text>
</comment>
<dbReference type="SUPFAM" id="SSF110993">
    <property type="entry name" value="eIF-2-alpha, C-terminal domain"/>
    <property type="match status" value="1"/>
</dbReference>
<name>A0AA86NZB5_9EUKA</name>